<accession>A0ABN7E854</accession>
<organism evidence="1 2">
    <name type="scientific">Spirodela intermedia</name>
    <name type="common">Intermediate duckweed</name>
    <dbReference type="NCBI Taxonomy" id="51605"/>
    <lineage>
        <taxon>Eukaryota</taxon>
        <taxon>Viridiplantae</taxon>
        <taxon>Streptophyta</taxon>
        <taxon>Embryophyta</taxon>
        <taxon>Tracheophyta</taxon>
        <taxon>Spermatophyta</taxon>
        <taxon>Magnoliopsida</taxon>
        <taxon>Liliopsida</taxon>
        <taxon>Araceae</taxon>
        <taxon>Lemnoideae</taxon>
        <taxon>Spirodela</taxon>
    </lineage>
</organism>
<comment type="caution">
    <text evidence="1">The sequence shown here is derived from an EMBL/GenBank/DDBJ whole genome shotgun (WGS) entry which is preliminary data.</text>
</comment>
<sequence length="31" mass="3764">MERTIIAWVPHLRFVSSVRSRCVIMRAKWHP</sequence>
<evidence type="ECO:0000313" key="2">
    <source>
        <dbReference type="Proteomes" id="UP001189122"/>
    </source>
</evidence>
<dbReference type="Proteomes" id="UP001189122">
    <property type="component" value="Unassembled WGS sequence"/>
</dbReference>
<protein>
    <submittedName>
        <fullName evidence="1">Uncharacterized protein</fullName>
    </submittedName>
</protein>
<proteinExistence type="predicted"/>
<name>A0ABN7E854_SPIIN</name>
<gene>
    <name evidence="1" type="ORF">SI7747_UN020366</name>
</gene>
<evidence type="ECO:0000313" key="1">
    <source>
        <dbReference type="EMBL" id="CAA6674008.1"/>
    </source>
</evidence>
<dbReference type="EMBL" id="CACRZD030000066">
    <property type="protein sequence ID" value="CAA6674008.1"/>
    <property type="molecule type" value="Genomic_DNA"/>
</dbReference>
<reference evidence="2" key="1">
    <citation type="journal article" date="2020" name="Sci. Rep.">
        <title>Chromosome-scale genome assembly for the duckweed Spirodela intermedia, integrating cytogenetic maps, PacBio and Oxford Nanopore libraries.</title>
        <authorList>
            <person name="Hoang P.T.N."/>
            <person name="Fiebig A."/>
            <person name="Novak P."/>
            <person name="Macas J."/>
            <person name="Cao H.X."/>
            <person name="Stepanenko A."/>
            <person name="Chen G."/>
            <person name="Borisjuk N."/>
            <person name="Scholz U."/>
            <person name="Schubert I."/>
        </authorList>
    </citation>
    <scope>NUCLEOTIDE SEQUENCE [LARGE SCALE GENOMIC DNA]</scope>
</reference>
<keyword evidence="2" id="KW-1185">Reference proteome</keyword>